<dbReference type="Gene3D" id="2.60.40.10">
    <property type="entry name" value="Immunoglobulins"/>
    <property type="match status" value="1"/>
</dbReference>
<gene>
    <name evidence="8" type="ORF">ACFQ1R_14680</name>
</gene>
<dbReference type="SMART" id="SM00342">
    <property type="entry name" value="HTH_ARAC"/>
    <property type="match status" value="1"/>
</dbReference>
<dbReference type="EMBL" id="JBHTJI010000042">
    <property type="protein sequence ID" value="MFD0991350.1"/>
    <property type="molecule type" value="Genomic_DNA"/>
</dbReference>
<dbReference type="Pfam" id="PF12833">
    <property type="entry name" value="HTH_18"/>
    <property type="match status" value="1"/>
</dbReference>
<dbReference type="PANTHER" id="PTHR43547">
    <property type="entry name" value="TWO-COMPONENT HISTIDINE KINASE"/>
    <property type="match status" value="1"/>
</dbReference>
<reference evidence="9" key="1">
    <citation type="journal article" date="2019" name="Int. J. Syst. Evol. Microbiol.">
        <title>The Global Catalogue of Microorganisms (GCM) 10K type strain sequencing project: providing services to taxonomists for standard genome sequencing and annotation.</title>
        <authorList>
            <consortium name="The Broad Institute Genomics Platform"/>
            <consortium name="The Broad Institute Genome Sequencing Center for Infectious Disease"/>
            <person name="Wu L."/>
            <person name="Ma J."/>
        </authorList>
    </citation>
    <scope>NUCLEOTIDE SEQUENCE [LARGE SCALE GENOMIC DNA]</scope>
    <source>
        <strain evidence="9">CCUG 62414</strain>
    </source>
</reference>
<evidence type="ECO:0000256" key="5">
    <source>
        <dbReference type="SAM" id="Phobius"/>
    </source>
</evidence>
<dbReference type="InterPro" id="IPR015943">
    <property type="entry name" value="WD40/YVTN_repeat-like_dom_sf"/>
</dbReference>
<feature type="domain" description="HTH araC/xylS-type" evidence="7">
    <location>
        <begin position="861"/>
        <end position="959"/>
    </location>
</feature>
<evidence type="ECO:0000256" key="3">
    <source>
        <dbReference type="ARBA" id="ARBA00023125"/>
    </source>
</evidence>
<dbReference type="Gene3D" id="1.10.10.60">
    <property type="entry name" value="Homeodomain-like"/>
    <property type="match status" value="1"/>
</dbReference>
<dbReference type="InterPro" id="IPR013783">
    <property type="entry name" value="Ig-like_fold"/>
</dbReference>
<keyword evidence="5" id="KW-0812">Transmembrane</keyword>
<dbReference type="InterPro" id="IPR018060">
    <property type="entry name" value="HTH_AraC"/>
</dbReference>
<dbReference type="PANTHER" id="PTHR43547:SF2">
    <property type="entry name" value="HYBRID SIGNAL TRANSDUCTION HISTIDINE KINASE C"/>
    <property type="match status" value="1"/>
</dbReference>
<protein>
    <submittedName>
        <fullName evidence="8">Helix-turn-helix domain-containing protein</fullName>
    </submittedName>
</protein>
<dbReference type="InterPro" id="IPR009057">
    <property type="entry name" value="Homeodomain-like_sf"/>
</dbReference>
<keyword evidence="3" id="KW-0238">DNA-binding</keyword>
<feature type="transmembrane region" description="Helical" evidence="5">
    <location>
        <begin position="760"/>
        <end position="782"/>
    </location>
</feature>
<dbReference type="Gene3D" id="2.130.10.10">
    <property type="entry name" value="YVTN repeat-like/Quinoprotein amine dehydrogenase"/>
    <property type="match status" value="2"/>
</dbReference>
<keyword evidence="9" id="KW-1185">Reference proteome</keyword>
<sequence>MTRTKLQILLICCLFSSISSIAQSLVNTEYKNTKQLPVAQIFRTFQDSEGFLWYGTQGGGLCRDDGYSVKIFRSDCNTPDLLKSNWITCISEDLHHKIWFGTKRGLYVLDKTTYEIHQIKDPDIQNWSIDALWASTEGNIWVSTADLVIKYDLFEQKLDTYHSLWKGESKSVSQIYEDRDKNIWTVQWNGGIHKYNPATNEFIPIPWEFEESPTSIIQDTDLKKYWISTWGQGIVEFNPNITGQTCFTLHNSTKGSRDDSKRYILNLTTDTVLNYIWAATVDNIYAYSKSQDRQLTNINIDKYLPSGKLLVNQIITDKQGNIKISTDYPHSFTLSFRQKNFLAESINQDVNTFGLPIAPVVFSNSKNNYWFWQKRQGLFLYNTKIGKLISLSGLPGLNGRKKSILIKKATDDDGIYTVLDDTVVVKLHPSGAGNVTLENVIEIPSSERIHSLYQDQKHNLLIGTQNTLFYYNFAIRKLTKSSINVGVINDITTSNGLVFLATEQSGLCMIDTTGSIHEIVMDKNFSSIANASNRLICSGTEQGEVFFYDVLNNKISQIKELLGLNGDAIIDLEVDSSGLIWILTNQKVIIYNPEQKTTNSYYSSEADISMNNFYSLGKDAKGQIIIGGMGGFRRFVSHSSLKNESKTQHVKLTSYSINGNHKLVGIENNRIELQPNELNLVLNFSTFDHLYTGKIRFAYRFKNQHSNWQYLPDGINSLSLTGLSKGLYQLEVKATNATGQWSNKTSFFTLKVLPYWYESIIAYIVYLLLLIAFIALSIHIYLNRNKQKLANEQIRNSALDLRDWLYQLSGEMVSSESSEPNLKSLLLDIKKQLQNQKTDNKGNEQQASTSNLSASDEKFIQKALHFVESNIDSTNYSVEQLSKDLGMDRTGLYRKLISIIGKSPTDLIKSTRLKRAKKLLKEGYTVSETADLVGFGTASYFSKCFKDEFGVKPSRYIDNQNNT</sequence>
<keyword evidence="5" id="KW-1133">Transmembrane helix</keyword>
<evidence type="ECO:0000259" key="7">
    <source>
        <dbReference type="PROSITE" id="PS01124"/>
    </source>
</evidence>
<feature type="signal peptide" evidence="6">
    <location>
        <begin position="1"/>
        <end position="22"/>
    </location>
</feature>
<dbReference type="PROSITE" id="PS01124">
    <property type="entry name" value="HTH_ARAC_FAMILY_2"/>
    <property type="match status" value="1"/>
</dbReference>
<dbReference type="RefSeq" id="WP_379927028.1">
    <property type="nucleotide sequence ID" value="NZ_JBHTJI010000042.1"/>
</dbReference>
<keyword evidence="5" id="KW-0472">Membrane</keyword>
<dbReference type="Pfam" id="PF07495">
    <property type="entry name" value="Y_Y_Y"/>
    <property type="match status" value="1"/>
</dbReference>
<keyword evidence="2" id="KW-0805">Transcription regulation</keyword>
<dbReference type="InterPro" id="IPR011123">
    <property type="entry name" value="Y_Y_Y"/>
</dbReference>
<keyword evidence="6" id="KW-0732">Signal</keyword>
<evidence type="ECO:0000256" key="6">
    <source>
        <dbReference type="SAM" id="SignalP"/>
    </source>
</evidence>
<evidence type="ECO:0000256" key="1">
    <source>
        <dbReference type="ARBA" id="ARBA00022553"/>
    </source>
</evidence>
<dbReference type="SUPFAM" id="SSF63829">
    <property type="entry name" value="Calcium-dependent phosphotriesterase"/>
    <property type="match status" value="2"/>
</dbReference>
<name>A0ABW3JLE4_9FLAO</name>
<dbReference type="PROSITE" id="PS00041">
    <property type="entry name" value="HTH_ARAC_FAMILY_1"/>
    <property type="match status" value="1"/>
</dbReference>
<dbReference type="Proteomes" id="UP001597061">
    <property type="component" value="Unassembled WGS sequence"/>
</dbReference>
<accession>A0ABW3JLE4</accession>
<comment type="caution">
    <text evidence="8">The sequence shown here is derived from an EMBL/GenBank/DDBJ whole genome shotgun (WGS) entry which is preliminary data.</text>
</comment>
<organism evidence="8 9">
    <name type="scientific">Mariniflexile jejuense</name>
    <dbReference type="NCBI Taxonomy" id="1173582"/>
    <lineage>
        <taxon>Bacteria</taxon>
        <taxon>Pseudomonadati</taxon>
        <taxon>Bacteroidota</taxon>
        <taxon>Flavobacteriia</taxon>
        <taxon>Flavobacteriales</taxon>
        <taxon>Flavobacteriaceae</taxon>
        <taxon>Mariniflexile</taxon>
    </lineage>
</organism>
<proteinExistence type="predicted"/>
<dbReference type="SUPFAM" id="SSF46689">
    <property type="entry name" value="Homeodomain-like"/>
    <property type="match status" value="1"/>
</dbReference>
<feature type="chain" id="PRO_5046400625" evidence="6">
    <location>
        <begin position="23"/>
        <end position="963"/>
    </location>
</feature>
<evidence type="ECO:0000256" key="4">
    <source>
        <dbReference type="ARBA" id="ARBA00023163"/>
    </source>
</evidence>
<keyword evidence="1" id="KW-0597">Phosphoprotein</keyword>
<evidence type="ECO:0000256" key="2">
    <source>
        <dbReference type="ARBA" id="ARBA00023015"/>
    </source>
</evidence>
<evidence type="ECO:0000313" key="9">
    <source>
        <dbReference type="Proteomes" id="UP001597061"/>
    </source>
</evidence>
<evidence type="ECO:0000313" key="8">
    <source>
        <dbReference type="EMBL" id="MFD0991350.1"/>
    </source>
</evidence>
<dbReference type="InterPro" id="IPR018062">
    <property type="entry name" value="HTH_AraC-typ_CS"/>
</dbReference>
<keyword evidence="4" id="KW-0804">Transcription</keyword>